<dbReference type="PANTHER" id="PTHR43649">
    <property type="entry name" value="ARABINOSE-BINDING PROTEIN-RELATED"/>
    <property type="match status" value="1"/>
</dbReference>
<comment type="caution">
    <text evidence="6">The sequence shown here is derived from an EMBL/GenBank/DDBJ whole genome shotgun (WGS) entry which is preliminary data.</text>
</comment>
<evidence type="ECO:0000256" key="2">
    <source>
        <dbReference type="ARBA" id="ARBA00022448"/>
    </source>
</evidence>
<evidence type="ECO:0000256" key="1">
    <source>
        <dbReference type="ARBA" id="ARBA00008520"/>
    </source>
</evidence>
<dbReference type="InterPro" id="IPR050490">
    <property type="entry name" value="Bact_solute-bd_prot1"/>
</dbReference>
<evidence type="ECO:0000256" key="4">
    <source>
        <dbReference type="SAM" id="MobiDB-lite"/>
    </source>
</evidence>
<keyword evidence="7" id="KW-1185">Reference proteome</keyword>
<keyword evidence="5" id="KW-0472">Membrane</keyword>
<dbReference type="PANTHER" id="PTHR43649:SF34">
    <property type="entry name" value="ABC TRANSPORTER PERIPLASMIC-BINDING PROTEIN YCJN-RELATED"/>
    <property type="match status" value="1"/>
</dbReference>
<dbReference type="Pfam" id="PF01547">
    <property type="entry name" value="SBP_bac_1"/>
    <property type="match status" value="1"/>
</dbReference>
<keyword evidence="5" id="KW-0812">Transmembrane</keyword>
<dbReference type="Proteomes" id="UP000632454">
    <property type="component" value="Unassembled WGS sequence"/>
</dbReference>
<comment type="similarity">
    <text evidence="1">Belongs to the bacterial solute-binding protein 1 family.</text>
</comment>
<feature type="compositionally biased region" description="Basic and acidic residues" evidence="4">
    <location>
        <begin position="1"/>
        <end position="10"/>
    </location>
</feature>
<keyword evidence="3" id="KW-0732">Signal</keyword>
<keyword evidence="2" id="KW-0813">Transport</keyword>
<evidence type="ECO:0000256" key="5">
    <source>
        <dbReference type="SAM" id="Phobius"/>
    </source>
</evidence>
<dbReference type="InterPro" id="IPR006059">
    <property type="entry name" value="SBP"/>
</dbReference>
<sequence>MCSGRKEAHVAGKKVSGGGPSRPHQGGFLRRPGASKLMVAAIAAAVVIPGVSACGSGYTTGTLNAYAPADGATFIDQVGKKCSAASNGEYNIVTHALPKAADDQRLQLARRLSGNDAGLDLMGMDVVWTAEFADAGWLEPVPNDLVSKISQESLPGPLETAEWKTDSDAGKRLYAIPTWTNTQLLWFRPDVLQKYLGKRTAPQNWDELLSDNAKILAAGGPSYIEVQGAQYEGLMVWFNSLLASAGGSVVDPDDATKITLNDTPAHRAATEKALTVMRAIATAPGRDPSLSNNKENEGRLAMEGGLSSFQINYPFVFPSMRSNAAAGDVSFFPEMAQRYGKLFADADNPPADSELGPVNQLVRTKFDFARYPAVNPGTPAKVTVGGVNLAVASTSKQKALAFKAAQCLTNTDAQKVYSISGGTPPTISSIYEDADFKQTYPMGDDIKAQLEADASANRPASPVYQAISTLLVAKLSPPGGLDPKSGVDVLAEQVRKAIDGEGLIP</sequence>
<feature type="region of interest" description="Disordered" evidence="4">
    <location>
        <begin position="1"/>
        <end position="30"/>
    </location>
</feature>
<feature type="transmembrane region" description="Helical" evidence="5">
    <location>
        <begin position="37"/>
        <end position="58"/>
    </location>
</feature>
<dbReference type="SUPFAM" id="SSF53850">
    <property type="entry name" value="Periplasmic binding protein-like II"/>
    <property type="match status" value="1"/>
</dbReference>
<evidence type="ECO:0000313" key="7">
    <source>
        <dbReference type="Proteomes" id="UP000632454"/>
    </source>
</evidence>
<evidence type="ECO:0000313" key="6">
    <source>
        <dbReference type="EMBL" id="GGF31061.1"/>
    </source>
</evidence>
<dbReference type="Gene3D" id="3.40.190.10">
    <property type="entry name" value="Periplasmic binding protein-like II"/>
    <property type="match status" value="4"/>
</dbReference>
<proteinExistence type="inferred from homology"/>
<gene>
    <name evidence="6" type="ORF">GCM10007298_28660</name>
</gene>
<name>A0ABQ1V0Y4_9NOCA</name>
<reference evidence="7" key="1">
    <citation type="journal article" date="2019" name="Int. J. Syst. Evol. Microbiol.">
        <title>The Global Catalogue of Microorganisms (GCM) 10K type strain sequencing project: providing services to taxonomists for standard genome sequencing and annotation.</title>
        <authorList>
            <consortium name="The Broad Institute Genomics Platform"/>
            <consortium name="The Broad Institute Genome Sequencing Center for Infectious Disease"/>
            <person name="Wu L."/>
            <person name="Ma J."/>
        </authorList>
    </citation>
    <scope>NUCLEOTIDE SEQUENCE [LARGE SCALE GENOMIC DNA]</scope>
    <source>
        <strain evidence="7">CCM 7855</strain>
    </source>
</reference>
<evidence type="ECO:0000256" key="3">
    <source>
        <dbReference type="ARBA" id="ARBA00022729"/>
    </source>
</evidence>
<accession>A0ABQ1V0Y4</accession>
<keyword evidence="5" id="KW-1133">Transmembrane helix</keyword>
<protein>
    <submittedName>
        <fullName evidence="6">ABC transporter substrate-binding protein</fullName>
    </submittedName>
</protein>
<dbReference type="EMBL" id="BMCS01000002">
    <property type="protein sequence ID" value="GGF31061.1"/>
    <property type="molecule type" value="Genomic_DNA"/>
</dbReference>
<organism evidence="6 7">
    <name type="scientific">Williamsia phyllosphaerae</name>
    <dbReference type="NCBI Taxonomy" id="885042"/>
    <lineage>
        <taxon>Bacteria</taxon>
        <taxon>Bacillati</taxon>
        <taxon>Actinomycetota</taxon>
        <taxon>Actinomycetes</taxon>
        <taxon>Mycobacteriales</taxon>
        <taxon>Nocardiaceae</taxon>
        <taxon>Williamsia</taxon>
    </lineage>
</organism>